<sequence>MEYTFYYKILLEAKLAEDRKGNPDTCYASISLESKKNYQMMKKQKFKKI</sequence>
<dbReference type="AlphaFoldDB" id="K9DEV9"/>
<evidence type="ECO:0000313" key="2">
    <source>
        <dbReference type="Proteomes" id="UP000009891"/>
    </source>
</evidence>
<proteinExistence type="predicted"/>
<dbReference type="RefSeq" id="WP_006557003.1">
    <property type="nucleotide sequence ID" value="NZ_JH992939.1"/>
</dbReference>
<organism evidence="1 2">
    <name type="scientific">Veillonella seminalis ACS-216-V-Col6b</name>
    <dbReference type="NCBI Taxonomy" id="883156"/>
    <lineage>
        <taxon>Bacteria</taxon>
        <taxon>Bacillati</taxon>
        <taxon>Bacillota</taxon>
        <taxon>Negativicutes</taxon>
        <taxon>Veillonellales</taxon>
        <taxon>Veillonellaceae</taxon>
        <taxon>Veillonella</taxon>
    </lineage>
</organism>
<gene>
    <name evidence="1" type="ORF">HMPREF9282_02119</name>
</gene>
<dbReference type="PATRIC" id="fig|883156.3.peg.2071"/>
<reference evidence="1 2" key="1">
    <citation type="submission" date="2012-09" db="EMBL/GenBank/DDBJ databases">
        <title>The Genome Sequence of Veillonella ratti ACS-216-V-COL6B.</title>
        <authorList>
            <consortium name="The Broad Institute Genome Sequencing Platform"/>
            <person name="Earl A."/>
            <person name="Ward D."/>
            <person name="Feldgarden M."/>
            <person name="Gevers D."/>
            <person name="Saerens B."/>
            <person name="Vaneechoutte M."/>
            <person name="Walker B."/>
            <person name="Young S.K."/>
            <person name="Zeng Q."/>
            <person name="Gargeya S."/>
            <person name="Fitzgerald M."/>
            <person name="Haas B."/>
            <person name="Abouelleil A."/>
            <person name="Alvarado L."/>
            <person name="Arachchi H.M."/>
            <person name="Berlin A."/>
            <person name="Chapman S.B."/>
            <person name="Goldberg J."/>
            <person name="Griggs A."/>
            <person name="Gujja S."/>
            <person name="Hansen M."/>
            <person name="Howarth C."/>
            <person name="Imamovic A."/>
            <person name="Larimer J."/>
            <person name="McCowen C."/>
            <person name="Montmayeur A."/>
            <person name="Murphy C."/>
            <person name="Neiman D."/>
            <person name="Pearson M."/>
            <person name="Priest M."/>
            <person name="Roberts A."/>
            <person name="Saif S."/>
            <person name="Shea T."/>
            <person name="Sisk P."/>
            <person name="Sykes S."/>
            <person name="Wortman J."/>
            <person name="Nusbaum C."/>
            <person name="Birren B."/>
        </authorList>
    </citation>
    <scope>NUCLEOTIDE SEQUENCE [LARGE SCALE GENOMIC DNA]</scope>
    <source>
        <strain evidence="1 2">ACS-216-V-Col6b</strain>
    </source>
</reference>
<dbReference type="HOGENOM" id="CLU_3141962_0_0_9"/>
<protein>
    <submittedName>
        <fullName evidence="1">Uncharacterized protein</fullName>
    </submittedName>
</protein>
<evidence type="ECO:0000313" key="1">
    <source>
        <dbReference type="EMBL" id="EKU77402.1"/>
    </source>
</evidence>
<dbReference type="Proteomes" id="UP000009891">
    <property type="component" value="Unassembled WGS sequence"/>
</dbReference>
<name>K9DEV9_9FIRM</name>
<dbReference type="STRING" id="883156.HMPREF9282_02119"/>
<keyword evidence="2" id="KW-1185">Reference proteome</keyword>
<accession>K9DEV9</accession>
<comment type="caution">
    <text evidence="1">The sequence shown here is derived from an EMBL/GenBank/DDBJ whole genome shotgun (WGS) entry which is preliminary data.</text>
</comment>
<dbReference type="EMBL" id="AHAF01000023">
    <property type="protein sequence ID" value="EKU77402.1"/>
    <property type="molecule type" value="Genomic_DNA"/>
</dbReference>